<dbReference type="Pfam" id="PF00672">
    <property type="entry name" value="HAMP"/>
    <property type="match status" value="1"/>
</dbReference>
<accession>A0A1P8KCR3</accession>
<dbReference type="eggNOG" id="COG4191">
    <property type="taxonomic scope" value="Bacteria"/>
</dbReference>
<keyword evidence="11" id="KW-0067">ATP-binding</keyword>
<name>A0A1P8KCR3_9BURK</name>
<dbReference type="Gene3D" id="1.10.287.130">
    <property type="match status" value="1"/>
</dbReference>
<dbReference type="GO" id="GO:0005524">
    <property type="term" value="F:ATP binding"/>
    <property type="evidence" value="ECO:0007669"/>
    <property type="project" value="UniProtKB-KW"/>
</dbReference>
<dbReference type="GO" id="GO:0016020">
    <property type="term" value="C:membrane"/>
    <property type="evidence" value="ECO:0007669"/>
    <property type="project" value="UniProtKB-SubCell"/>
</dbReference>
<evidence type="ECO:0000256" key="7">
    <source>
        <dbReference type="SAM" id="Coils"/>
    </source>
</evidence>
<dbReference type="SMART" id="SM00387">
    <property type="entry name" value="HATPase_c"/>
    <property type="match status" value="1"/>
</dbReference>
<organism evidence="11 12">
    <name type="scientific">Rhodoferax saidenbachensis</name>
    <dbReference type="NCBI Taxonomy" id="1484693"/>
    <lineage>
        <taxon>Bacteria</taxon>
        <taxon>Pseudomonadati</taxon>
        <taxon>Pseudomonadota</taxon>
        <taxon>Betaproteobacteria</taxon>
        <taxon>Burkholderiales</taxon>
        <taxon>Comamonadaceae</taxon>
        <taxon>Rhodoferax</taxon>
    </lineage>
</organism>
<keyword evidence="8" id="KW-1133">Transmembrane helix</keyword>
<dbReference type="SMART" id="SM00304">
    <property type="entry name" value="HAMP"/>
    <property type="match status" value="1"/>
</dbReference>
<evidence type="ECO:0000259" key="9">
    <source>
        <dbReference type="PROSITE" id="PS50109"/>
    </source>
</evidence>
<dbReference type="PRINTS" id="PR00344">
    <property type="entry name" value="BCTRLSENSOR"/>
</dbReference>
<reference evidence="11 12" key="1">
    <citation type="submission" date="2017-01" db="EMBL/GenBank/DDBJ databases">
        <authorList>
            <person name="Mah S.A."/>
            <person name="Swanson W.J."/>
            <person name="Moy G.W."/>
            <person name="Vacquier V.D."/>
        </authorList>
    </citation>
    <scope>NUCLEOTIDE SEQUENCE [LARGE SCALE GENOMIC DNA]</scope>
    <source>
        <strain evidence="11 12">DSM 22694</strain>
    </source>
</reference>
<evidence type="ECO:0000313" key="12">
    <source>
        <dbReference type="Proteomes" id="UP000186110"/>
    </source>
</evidence>
<protein>
    <recommendedName>
        <fullName evidence="3">histidine kinase</fullName>
        <ecNumber evidence="3">2.7.13.3</ecNumber>
    </recommendedName>
</protein>
<comment type="subcellular location">
    <subcellularLocation>
        <location evidence="2">Membrane</location>
    </subcellularLocation>
</comment>
<dbReference type="PANTHER" id="PTHR43065">
    <property type="entry name" value="SENSOR HISTIDINE KINASE"/>
    <property type="match status" value="1"/>
</dbReference>
<dbReference type="Proteomes" id="UP000186110">
    <property type="component" value="Chromosome"/>
</dbReference>
<dbReference type="PROSITE" id="PS50885">
    <property type="entry name" value="HAMP"/>
    <property type="match status" value="1"/>
</dbReference>
<dbReference type="SUPFAM" id="SSF55874">
    <property type="entry name" value="ATPase domain of HSP90 chaperone/DNA topoisomerase II/histidine kinase"/>
    <property type="match status" value="1"/>
</dbReference>
<keyword evidence="4" id="KW-0597">Phosphoprotein</keyword>
<feature type="coiled-coil region" evidence="7">
    <location>
        <begin position="210"/>
        <end position="237"/>
    </location>
</feature>
<dbReference type="KEGG" id="rsb:RS694_15590"/>
<keyword evidence="12" id="KW-1185">Reference proteome</keyword>
<dbReference type="SUPFAM" id="SSF158472">
    <property type="entry name" value="HAMP domain-like"/>
    <property type="match status" value="1"/>
</dbReference>
<dbReference type="PROSITE" id="PS50109">
    <property type="entry name" value="HIS_KIN"/>
    <property type="match status" value="1"/>
</dbReference>
<dbReference type="InterPro" id="IPR004358">
    <property type="entry name" value="Sig_transdc_His_kin-like_C"/>
</dbReference>
<evidence type="ECO:0000313" key="11">
    <source>
        <dbReference type="EMBL" id="APW43817.1"/>
    </source>
</evidence>
<dbReference type="Gene3D" id="6.10.340.10">
    <property type="match status" value="1"/>
</dbReference>
<keyword evidence="7" id="KW-0175">Coiled coil</keyword>
<evidence type="ECO:0000256" key="8">
    <source>
        <dbReference type="SAM" id="Phobius"/>
    </source>
</evidence>
<evidence type="ECO:0000256" key="5">
    <source>
        <dbReference type="ARBA" id="ARBA00022679"/>
    </source>
</evidence>
<dbReference type="CDD" id="cd00082">
    <property type="entry name" value="HisKA"/>
    <property type="match status" value="1"/>
</dbReference>
<dbReference type="InterPro" id="IPR003661">
    <property type="entry name" value="HisK_dim/P_dom"/>
</dbReference>
<comment type="catalytic activity">
    <reaction evidence="1">
        <text>ATP + protein L-histidine = ADP + protein N-phospho-L-histidine.</text>
        <dbReference type="EC" id="2.7.13.3"/>
    </reaction>
</comment>
<evidence type="ECO:0000256" key="6">
    <source>
        <dbReference type="ARBA" id="ARBA00022777"/>
    </source>
</evidence>
<evidence type="ECO:0000256" key="2">
    <source>
        <dbReference type="ARBA" id="ARBA00004370"/>
    </source>
</evidence>
<feature type="transmembrane region" description="Helical" evidence="8">
    <location>
        <begin position="135"/>
        <end position="158"/>
    </location>
</feature>
<keyword evidence="8" id="KW-0472">Membrane</keyword>
<dbReference type="EMBL" id="CP019239">
    <property type="protein sequence ID" value="APW43817.1"/>
    <property type="molecule type" value="Genomic_DNA"/>
</dbReference>
<dbReference type="GO" id="GO:0000155">
    <property type="term" value="F:phosphorelay sensor kinase activity"/>
    <property type="evidence" value="ECO:0007669"/>
    <property type="project" value="InterPro"/>
</dbReference>
<evidence type="ECO:0000259" key="10">
    <source>
        <dbReference type="PROSITE" id="PS50885"/>
    </source>
</evidence>
<dbReference type="InterPro" id="IPR003594">
    <property type="entry name" value="HATPase_dom"/>
</dbReference>
<keyword evidence="11" id="KW-0547">Nucleotide-binding</keyword>
<dbReference type="InterPro" id="IPR005467">
    <property type="entry name" value="His_kinase_dom"/>
</dbReference>
<dbReference type="PANTHER" id="PTHR43065:SF42">
    <property type="entry name" value="TWO-COMPONENT SENSOR PPRA"/>
    <property type="match status" value="1"/>
</dbReference>
<sequence>MLLLAVLLGLLIPSWIAFAFEKAEVQARLSRELTSDRDRYADLLAVSLREPLWQLPPLFAEPLIDKIMEDPKVTRIVVKRMPEGQVFLERGAIKPTSVEPAARDIQMQGNTLGTVSVQVNEDGVTDATAAAQQRFLWRTAYIGAAAIALIFITLHLRLTRPVDKLVMQSEALADGRLHETMEWHRNDELGRVGHSLENTRRALAKLVGELQTVNVDLRSENEQRKKAETEIARHAEVLESRVAERTQELSATNATLSVTLSNLRQTQHDLVESKKLASLGRMVAGVAHELNTPIGNALTIGSTIGERVRELQAQADAGQLKKSTLTDFLTSTVEAGVVLERSLARAAELVTSFKQVAESNSKEELSTFELVHLTAGMASRFTTTSEDIAIDFQNRVPPGIFITGYPELLRQVLGHLLNNTRVHAFDNRTEGQVIVQAYIAGNHVEITVSDNGTGIAEDIQSRIFDPMFTTRMGRGGVGLGLSVVHNIVTRNMGGKVHVRNARPRGACFVLTLPLVAPLIPADSDS</sequence>
<dbReference type="STRING" id="1484693.RS694_15590"/>
<keyword evidence="8" id="KW-0812">Transmembrane</keyword>
<dbReference type="Pfam" id="PF02518">
    <property type="entry name" value="HATPase_c"/>
    <property type="match status" value="1"/>
</dbReference>
<dbReference type="AlphaFoldDB" id="A0A1P8KCR3"/>
<dbReference type="InterPro" id="IPR036890">
    <property type="entry name" value="HATPase_C_sf"/>
</dbReference>
<evidence type="ECO:0000256" key="1">
    <source>
        <dbReference type="ARBA" id="ARBA00000085"/>
    </source>
</evidence>
<keyword evidence="6" id="KW-0418">Kinase</keyword>
<evidence type="ECO:0000256" key="3">
    <source>
        <dbReference type="ARBA" id="ARBA00012438"/>
    </source>
</evidence>
<feature type="domain" description="Histidine kinase" evidence="9">
    <location>
        <begin position="285"/>
        <end position="516"/>
    </location>
</feature>
<dbReference type="EC" id="2.7.13.3" evidence="3"/>
<keyword evidence="5" id="KW-0808">Transferase</keyword>
<feature type="domain" description="HAMP" evidence="10">
    <location>
        <begin position="156"/>
        <end position="208"/>
    </location>
</feature>
<dbReference type="InterPro" id="IPR003660">
    <property type="entry name" value="HAMP_dom"/>
</dbReference>
<evidence type="ECO:0000256" key="4">
    <source>
        <dbReference type="ARBA" id="ARBA00022553"/>
    </source>
</evidence>
<gene>
    <name evidence="11" type="ORF">RS694_15590</name>
</gene>
<proteinExistence type="predicted"/>
<dbReference type="CDD" id="cd06225">
    <property type="entry name" value="HAMP"/>
    <property type="match status" value="1"/>
</dbReference>
<dbReference type="Gene3D" id="3.30.565.10">
    <property type="entry name" value="Histidine kinase-like ATPase, C-terminal domain"/>
    <property type="match status" value="1"/>
</dbReference>